<proteinExistence type="predicted"/>
<keyword evidence="2" id="KW-1185">Reference proteome</keyword>
<sequence>MIFNCILLIFVEVGIVKNIIFRKTKTLLTMKLQLTQIVDRGTHNSEKVLIDVVEDANLEYYIIRDTTFTNGRISNKWVHVYEFLNQPVKKGDKVVLHTKIGNTIKKELGNGNTEYTYFWNLGNSVWNNDGDAALLYELNTWQILSVNNTK</sequence>
<reference evidence="1 2" key="1">
    <citation type="submission" date="2016-04" db="EMBL/GenBank/DDBJ databases">
        <title>Complete Genome Sequence of Chryseobacterium sp. IHBB 10212.</title>
        <authorList>
            <person name="Pal M."/>
            <person name="Swarnkar M.K."/>
            <person name="Kaushal K."/>
            <person name="Chhibber S."/>
            <person name="Singh A.K."/>
            <person name="Gulati A."/>
        </authorList>
    </citation>
    <scope>NUCLEOTIDE SEQUENCE [LARGE SCALE GENOMIC DNA]</scope>
    <source>
        <strain evidence="1 2">IHBB 10212</strain>
    </source>
</reference>
<dbReference type="AlphaFoldDB" id="A0A172Y1B4"/>
<accession>A0A172Y1B4</accession>
<gene>
    <name evidence="1" type="ORF">A0O34_21460</name>
</gene>
<organism evidence="1 2">
    <name type="scientific">Chryseobacterium glaciei</name>
    <dbReference type="NCBI Taxonomy" id="1685010"/>
    <lineage>
        <taxon>Bacteria</taxon>
        <taxon>Pseudomonadati</taxon>
        <taxon>Bacteroidota</taxon>
        <taxon>Flavobacteriia</taxon>
        <taxon>Flavobacteriales</taxon>
        <taxon>Weeksellaceae</taxon>
        <taxon>Chryseobacterium group</taxon>
        <taxon>Chryseobacterium</taxon>
    </lineage>
</organism>
<protein>
    <recommendedName>
        <fullName evidence="3">LTD domain-containing protein</fullName>
    </recommendedName>
</protein>
<dbReference type="EMBL" id="CP015199">
    <property type="protein sequence ID" value="ANF52930.1"/>
    <property type="molecule type" value="Genomic_DNA"/>
</dbReference>
<dbReference type="Proteomes" id="UP000077824">
    <property type="component" value="Chromosome"/>
</dbReference>
<evidence type="ECO:0000313" key="2">
    <source>
        <dbReference type="Proteomes" id="UP000077824"/>
    </source>
</evidence>
<name>A0A172Y1B4_9FLAO</name>
<dbReference type="KEGG" id="chh:A0O34_21460"/>
<evidence type="ECO:0008006" key="3">
    <source>
        <dbReference type="Google" id="ProtNLM"/>
    </source>
</evidence>
<evidence type="ECO:0000313" key="1">
    <source>
        <dbReference type="EMBL" id="ANF52930.1"/>
    </source>
</evidence>